<dbReference type="EMBL" id="CAXKWB010041964">
    <property type="protein sequence ID" value="CAL4157246.1"/>
    <property type="molecule type" value="Genomic_DNA"/>
</dbReference>
<dbReference type="AlphaFoldDB" id="A0AAV2S4Q7"/>
<evidence type="ECO:0000313" key="4">
    <source>
        <dbReference type="Proteomes" id="UP001497623"/>
    </source>
</evidence>
<gene>
    <name evidence="3" type="ORF">MNOR_LOCUS31841</name>
</gene>
<feature type="compositionally biased region" description="Low complexity" evidence="1">
    <location>
        <begin position="63"/>
        <end position="77"/>
    </location>
</feature>
<comment type="caution">
    <text evidence="3">The sequence shown here is derived from an EMBL/GenBank/DDBJ whole genome shotgun (WGS) entry which is preliminary data.</text>
</comment>
<evidence type="ECO:0000313" key="3">
    <source>
        <dbReference type="EMBL" id="CAL4157246.1"/>
    </source>
</evidence>
<feature type="compositionally biased region" description="Polar residues" evidence="1">
    <location>
        <begin position="41"/>
        <end position="53"/>
    </location>
</feature>
<accession>A0AAV2S4Q7</accession>
<keyword evidence="4" id="KW-1185">Reference proteome</keyword>
<dbReference type="Proteomes" id="UP001497623">
    <property type="component" value="Unassembled WGS sequence"/>
</dbReference>
<evidence type="ECO:0000256" key="1">
    <source>
        <dbReference type="SAM" id="MobiDB-lite"/>
    </source>
</evidence>
<evidence type="ECO:0000256" key="2">
    <source>
        <dbReference type="SAM" id="SignalP"/>
    </source>
</evidence>
<organism evidence="3 4">
    <name type="scientific">Meganyctiphanes norvegica</name>
    <name type="common">Northern krill</name>
    <name type="synonym">Thysanopoda norvegica</name>
    <dbReference type="NCBI Taxonomy" id="48144"/>
    <lineage>
        <taxon>Eukaryota</taxon>
        <taxon>Metazoa</taxon>
        <taxon>Ecdysozoa</taxon>
        <taxon>Arthropoda</taxon>
        <taxon>Crustacea</taxon>
        <taxon>Multicrustacea</taxon>
        <taxon>Malacostraca</taxon>
        <taxon>Eumalacostraca</taxon>
        <taxon>Eucarida</taxon>
        <taxon>Euphausiacea</taxon>
        <taxon>Euphausiidae</taxon>
        <taxon>Meganyctiphanes</taxon>
    </lineage>
</organism>
<sequence>MKSSVCGVSCCLLLWSLGVSLAQVVQPADLVYSSNDNHVTQGYTYDQPQHTTPSLPPFKGSDSAPSPLTTTAPAPGALNPPPIPTGSQTPTTINNGAPVPITFPSGAPAPSPFPLPAPAPGHNGHHNKKPYGTTPKPPHKDCPTTKCTDKIAVPSHAFLTSIKIDKVTKAIMKNVLVKSTIVGPVNMTIPVPVCECETTVVPVTTSFSAVEITNRITGCSPVATEATITTVNTSTNQISIIDCTSTSTTVTLPRLTSDNVEIWENKMVFTNTKVTKTEMIPRSETSTLTVCTATCAPDHHDSPPKHRYEPPQPYHG</sequence>
<protein>
    <submittedName>
        <fullName evidence="3">Uncharacterized protein</fullName>
    </submittedName>
</protein>
<keyword evidence="2" id="KW-0732">Signal</keyword>
<name>A0AAV2S4Q7_MEGNR</name>
<feature type="compositionally biased region" description="Pro residues" evidence="1">
    <location>
        <begin position="107"/>
        <end position="119"/>
    </location>
</feature>
<feature type="signal peptide" evidence="2">
    <location>
        <begin position="1"/>
        <end position="22"/>
    </location>
</feature>
<proteinExistence type="predicted"/>
<feature type="region of interest" description="Disordered" evidence="1">
    <location>
        <begin position="41"/>
        <end position="143"/>
    </location>
</feature>
<reference evidence="3 4" key="1">
    <citation type="submission" date="2024-05" db="EMBL/GenBank/DDBJ databases">
        <authorList>
            <person name="Wallberg A."/>
        </authorList>
    </citation>
    <scope>NUCLEOTIDE SEQUENCE [LARGE SCALE GENOMIC DNA]</scope>
</reference>
<feature type="chain" id="PRO_5043909695" evidence="2">
    <location>
        <begin position="23"/>
        <end position="316"/>
    </location>
</feature>